<feature type="transmembrane region" description="Helical" evidence="13">
    <location>
        <begin position="185"/>
        <end position="209"/>
    </location>
</feature>
<feature type="transmembrane region" description="Helical" evidence="13">
    <location>
        <begin position="497"/>
        <end position="516"/>
    </location>
</feature>
<evidence type="ECO:0000256" key="5">
    <source>
        <dbReference type="ARBA" id="ARBA00022553"/>
    </source>
</evidence>
<dbReference type="SMART" id="SM00388">
    <property type="entry name" value="HisKA"/>
    <property type="match status" value="1"/>
</dbReference>
<evidence type="ECO:0000256" key="1">
    <source>
        <dbReference type="ARBA" id="ARBA00000085"/>
    </source>
</evidence>
<dbReference type="Gene3D" id="1.20.1730.10">
    <property type="entry name" value="Sodium/glucose cotransporter"/>
    <property type="match status" value="1"/>
</dbReference>
<feature type="transmembrane region" description="Helical" evidence="13">
    <location>
        <begin position="438"/>
        <end position="459"/>
    </location>
</feature>
<name>A0A1M4Z786_9FLAO</name>
<dbReference type="PRINTS" id="PR00344">
    <property type="entry name" value="BCTRLSENSOR"/>
</dbReference>
<accession>A0A1M4Z786</accession>
<feature type="transmembrane region" description="Helical" evidence="13">
    <location>
        <begin position="65"/>
        <end position="84"/>
    </location>
</feature>
<evidence type="ECO:0000256" key="6">
    <source>
        <dbReference type="ARBA" id="ARBA00022679"/>
    </source>
</evidence>
<dbReference type="PROSITE" id="PS50283">
    <property type="entry name" value="NA_SOLUT_SYMP_3"/>
    <property type="match status" value="1"/>
</dbReference>
<feature type="transmembrane region" description="Helical" evidence="13">
    <location>
        <begin position="407"/>
        <end position="431"/>
    </location>
</feature>
<dbReference type="InterPro" id="IPR036097">
    <property type="entry name" value="HisK_dim/P_sf"/>
</dbReference>
<keyword evidence="16" id="KW-1185">Reference proteome</keyword>
<evidence type="ECO:0000256" key="10">
    <source>
        <dbReference type="ARBA" id="ARBA00023012"/>
    </source>
</evidence>
<keyword evidence="6" id="KW-0808">Transferase</keyword>
<protein>
    <recommendedName>
        <fullName evidence="4">histidine kinase</fullName>
        <ecNumber evidence="4">2.7.13.3</ecNumber>
    </recommendedName>
</protein>
<evidence type="ECO:0000256" key="4">
    <source>
        <dbReference type="ARBA" id="ARBA00012438"/>
    </source>
</evidence>
<dbReference type="InterPro" id="IPR036890">
    <property type="entry name" value="HATPase_C_sf"/>
</dbReference>
<dbReference type="RefSeq" id="WP_073362205.1">
    <property type="nucleotide sequence ID" value="NZ_FQVQ01000004.1"/>
</dbReference>
<comment type="catalytic activity">
    <reaction evidence="1">
        <text>ATP + protein L-histidine = ADP + protein N-phospho-L-histidine.</text>
        <dbReference type="EC" id="2.7.13.3"/>
    </reaction>
</comment>
<dbReference type="PROSITE" id="PS50109">
    <property type="entry name" value="HIS_KIN"/>
    <property type="match status" value="1"/>
</dbReference>
<dbReference type="Proteomes" id="UP000184147">
    <property type="component" value="Unassembled WGS sequence"/>
</dbReference>
<feature type="transmembrane region" description="Helical" evidence="13">
    <location>
        <begin position="112"/>
        <end position="131"/>
    </location>
</feature>
<dbReference type="CDD" id="cd00082">
    <property type="entry name" value="HisKA"/>
    <property type="match status" value="1"/>
</dbReference>
<comment type="subcellular location">
    <subcellularLocation>
        <location evidence="2">Membrane</location>
        <topology evidence="2">Multi-pass membrane protein</topology>
    </subcellularLocation>
</comment>
<dbReference type="AlphaFoldDB" id="A0A1M4Z786"/>
<dbReference type="InterPro" id="IPR001734">
    <property type="entry name" value="Na/solute_symporter"/>
</dbReference>
<keyword evidence="8" id="KW-0418">Kinase</keyword>
<dbReference type="Pfam" id="PF02518">
    <property type="entry name" value="HATPase_c"/>
    <property type="match status" value="1"/>
</dbReference>
<feature type="transmembrane region" description="Helical" evidence="13">
    <location>
        <begin position="240"/>
        <end position="257"/>
    </location>
</feature>
<feature type="transmembrane region" description="Helical" evidence="13">
    <location>
        <begin position="278"/>
        <end position="303"/>
    </location>
</feature>
<dbReference type="EC" id="2.7.13.3" evidence="4"/>
<dbReference type="InterPro" id="IPR003594">
    <property type="entry name" value="HATPase_dom"/>
</dbReference>
<dbReference type="GO" id="GO:0016020">
    <property type="term" value="C:membrane"/>
    <property type="evidence" value="ECO:0007669"/>
    <property type="project" value="UniProtKB-SubCell"/>
</dbReference>
<evidence type="ECO:0000256" key="8">
    <source>
        <dbReference type="ARBA" id="ARBA00022777"/>
    </source>
</evidence>
<keyword evidence="7 13" id="KW-0812">Transmembrane</keyword>
<proteinExistence type="inferred from homology"/>
<dbReference type="GO" id="GO:0000155">
    <property type="term" value="F:phosphorelay sensor kinase activity"/>
    <property type="evidence" value="ECO:0007669"/>
    <property type="project" value="InterPro"/>
</dbReference>
<dbReference type="PANTHER" id="PTHR43711:SF1">
    <property type="entry name" value="HISTIDINE KINASE 1"/>
    <property type="match status" value="1"/>
</dbReference>
<dbReference type="Gene3D" id="3.30.565.10">
    <property type="entry name" value="Histidine kinase-like ATPase, C-terminal domain"/>
    <property type="match status" value="1"/>
</dbReference>
<evidence type="ECO:0000256" key="3">
    <source>
        <dbReference type="ARBA" id="ARBA00006434"/>
    </source>
</evidence>
<evidence type="ECO:0000313" key="15">
    <source>
        <dbReference type="EMBL" id="SHF13647.1"/>
    </source>
</evidence>
<evidence type="ECO:0000256" key="9">
    <source>
        <dbReference type="ARBA" id="ARBA00022989"/>
    </source>
</evidence>
<dbReference type="OrthoDB" id="9764438at2"/>
<dbReference type="InterPro" id="IPR004358">
    <property type="entry name" value="Sig_transdc_His_kin-like_C"/>
</dbReference>
<comment type="similarity">
    <text evidence="3">Belongs to the sodium:solute symporter (SSF) (TC 2.A.21) family.</text>
</comment>
<dbReference type="SUPFAM" id="SSF47384">
    <property type="entry name" value="Homodimeric domain of signal transducing histidine kinase"/>
    <property type="match status" value="1"/>
</dbReference>
<feature type="transmembrane region" description="Helical" evidence="13">
    <location>
        <begin position="385"/>
        <end position="401"/>
    </location>
</feature>
<gene>
    <name evidence="15" type="ORF">SAMN05444377_10461</name>
</gene>
<feature type="transmembrane region" description="Helical" evidence="13">
    <location>
        <begin position="36"/>
        <end position="53"/>
    </location>
</feature>
<dbReference type="Pfam" id="PF00512">
    <property type="entry name" value="HisKA"/>
    <property type="match status" value="1"/>
</dbReference>
<dbReference type="SMART" id="SM00387">
    <property type="entry name" value="HATPase_c"/>
    <property type="match status" value="1"/>
</dbReference>
<dbReference type="GO" id="GO:0022857">
    <property type="term" value="F:transmembrane transporter activity"/>
    <property type="evidence" value="ECO:0007669"/>
    <property type="project" value="InterPro"/>
</dbReference>
<keyword evidence="10" id="KW-0902">Two-component regulatory system</keyword>
<evidence type="ECO:0000256" key="7">
    <source>
        <dbReference type="ARBA" id="ARBA00022692"/>
    </source>
</evidence>
<dbReference type="InterPro" id="IPR050736">
    <property type="entry name" value="Sensor_HK_Regulatory"/>
</dbReference>
<feature type="transmembrane region" description="Helical" evidence="13">
    <location>
        <begin position="323"/>
        <end position="344"/>
    </location>
</feature>
<dbReference type="InterPro" id="IPR003661">
    <property type="entry name" value="HisK_dim/P_dom"/>
</dbReference>
<organism evidence="15 16">
    <name type="scientific">Flavobacterium fontis</name>
    <dbReference type="NCBI Taxonomy" id="1124188"/>
    <lineage>
        <taxon>Bacteria</taxon>
        <taxon>Pseudomonadati</taxon>
        <taxon>Bacteroidota</taxon>
        <taxon>Flavobacteriia</taxon>
        <taxon>Flavobacteriales</taxon>
        <taxon>Flavobacteriaceae</taxon>
        <taxon>Flavobacterium</taxon>
    </lineage>
</organism>
<feature type="transmembrane region" description="Helical" evidence="13">
    <location>
        <begin position="6"/>
        <end position="24"/>
    </location>
</feature>
<dbReference type="InterPro" id="IPR005467">
    <property type="entry name" value="His_kinase_dom"/>
</dbReference>
<reference evidence="15 16" key="1">
    <citation type="submission" date="2016-11" db="EMBL/GenBank/DDBJ databases">
        <authorList>
            <person name="Jaros S."/>
            <person name="Januszkiewicz K."/>
            <person name="Wedrychowicz H."/>
        </authorList>
    </citation>
    <scope>NUCLEOTIDE SEQUENCE [LARGE SCALE GENOMIC DNA]</scope>
    <source>
        <strain evidence="15 16">DSM 25660</strain>
    </source>
</reference>
<keyword evidence="11 13" id="KW-0472">Membrane</keyword>
<dbReference type="Gene3D" id="1.10.287.130">
    <property type="match status" value="1"/>
</dbReference>
<evidence type="ECO:0000256" key="13">
    <source>
        <dbReference type="SAM" id="Phobius"/>
    </source>
</evidence>
<feature type="domain" description="Histidine kinase" evidence="14">
    <location>
        <begin position="677"/>
        <end position="895"/>
    </location>
</feature>
<evidence type="ECO:0000313" key="16">
    <source>
        <dbReference type="Proteomes" id="UP000184147"/>
    </source>
</evidence>
<sequence>MSSLVLIVILGLYLGMLFFIAHWAEKKEGSPMTNNPYVYTLSLAVYCTAWTYYGSIGVAADSGLSYLPIYLGPVIIAPAWIIILRRIIRISRINKISSIADFISLRYGNSRFLGAIVTVICLTGIVPYIGLQLKAIAETFHVVTQTPIRTNIFDDNTTYVAIALALFASYYGTRYVDASEKRRGIVTAVALESVLKLVFFVVVGLYVTFGVYNGFDDIYQKAQHLPDFVARNTIGGLPQAMNWGLLCILSMFAIFLLPRQFHVAVVENNRENHLKTAVWLFPLYLLIFNLFVYPIAWGGNILFEGKSVNSDAYSLLIPLHFQNTAMAVLVFLGGFSAAISMIIVSSIGLSNMLTNNVLIPYNLLGNLSGSEQSINSQRIITSRKIGIFCLIILAYLIYRFFGLDYNLVSIGMVAFVIIAQLGPSFFGALFWRRGSRLGAIWGIIMGFVICVYTLLLPYAMGTTNTNAHFINEGLWGFSLLKPFQLFGLDYLQPVSHALFWSLFFNFITYFAVSVSFKGNYRERNYAEMFVDINRYSTNHENAFIWKGTAYKNDIEKVLVRFMGEERTRRAMNIFNVKYNVDQKQELADARLVKFAENLLTGYIGTASARILIASVVKEEKITLPEVLKILEESKENIIINKKLTETSRELQELTAKLKEANDSLIQKDQQKDEFLDTVTHEIRTPITAIRAASEILIEDEEIPEELRKQFLQNIISESDRLNRLIDKVLDLEKFETGKQEIHLAAHPIMETIEKAVEPLQQLISNKNIAVHLEGKATLMAWYDEDRIFQVVTNLVSNAIKFSPDENGLIVIAVHEKPDAIEVQVRDNGKGIAKGDFETIFDKFYQSTNQNFKKPIGSGLGLAICKQIIEMHKGQIWAANSSTGGACLHFTLPKKEQL</sequence>
<dbReference type="PANTHER" id="PTHR43711">
    <property type="entry name" value="TWO-COMPONENT HISTIDINE KINASE"/>
    <property type="match status" value="1"/>
</dbReference>
<feature type="transmembrane region" description="Helical" evidence="13">
    <location>
        <begin position="156"/>
        <end position="173"/>
    </location>
</feature>
<dbReference type="FunFam" id="1.10.287.130:FF:000001">
    <property type="entry name" value="Two-component sensor histidine kinase"/>
    <property type="match status" value="1"/>
</dbReference>
<evidence type="ECO:0000256" key="2">
    <source>
        <dbReference type="ARBA" id="ARBA00004141"/>
    </source>
</evidence>
<keyword evidence="5" id="KW-0597">Phosphoprotein</keyword>
<dbReference type="SUPFAM" id="SSF55874">
    <property type="entry name" value="ATPase domain of HSP90 chaperone/DNA topoisomerase II/histidine kinase"/>
    <property type="match status" value="1"/>
</dbReference>
<dbReference type="PROSITE" id="PS00457">
    <property type="entry name" value="NA_SOLUT_SYMP_2"/>
    <property type="match status" value="1"/>
</dbReference>
<evidence type="ECO:0000259" key="14">
    <source>
        <dbReference type="PROSITE" id="PS50109"/>
    </source>
</evidence>
<dbReference type="FunFam" id="3.30.565.10:FF:000006">
    <property type="entry name" value="Sensor histidine kinase WalK"/>
    <property type="match status" value="1"/>
</dbReference>
<dbReference type="STRING" id="1124188.SAMN05444377_10461"/>
<feature type="coiled-coil region" evidence="12">
    <location>
        <begin position="640"/>
        <end position="670"/>
    </location>
</feature>
<evidence type="ECO:0000256" key="11">
    <source>
        <dbReference type="ARBA" id="ARBA00023136"/>
    </source>
</evidence>
<dbReference type="InterPro" id="IPR018212">
    <property type="entry name" value="Na/solute_symporter_CS"/>
</dbReference>
<dbReference type="CDD" id="cd10322">
    <property type="entry name" value="SLC5sbd"/>
    <property type="match status" value="1"/>
</dbReference>
<dbReference type="EMBL" id="FQVQ01000004">
    <property type="protein sequence ID" value="SHF13647.1"/>
    <property type="molecule type" value="Genomic_DNA"/>
</dbReference>
<dbReference type="InterPro" id="IPR038377">
    <property type="entry name" value="Na/Glc_symporter_sf"/>
</dbReference>
<keyword evidence="9 13" id="KW-1133">Transmembrane helix</keyword>
<evidence type="ECO:0000256" key="12">
    <source>
        <dbReference type="SAM" id="Coils"/>
    </source>
</evidence>
<keyword evidence="12" id="KW-0175">Coiled coil</keyword>